<dbReference type="PANTHER" id="PTHR11195">
    <property type="entry name" value="DESTABILASE-RELATED"/>
    <property type="match status" value="1"/>
</dbReference>
<dbReference type="PROSITE" id="PS51909">
    <property type="entry name" value="LYSOZYME_I"/>
    <property type="match status" value="1"/>
</dbReference>
<evidence type="ECO:0000256" key="5">
    <source>
        <dbReference type="ARBA" id="ARBA00022801"/>
    </source>
</evidence>
<feature type="disulfide bond" evidence="7">
    <location>
        <begin position="35"/>
        <end position="41"/>
    </location>
</feature>
<evidence type="ECO:0000256" key="8">
    <source>
        <dbReference type="SAM" id="SignalP"/>
    </source>
</evidence>
<dbReference type="Pfam" id="PF05497">
    <property type="entry name" value="Destabilase"/>
    <property type="match status" value="1"/>
</dbReference>
<dbReference type="PANTHER" id="PTHR11195:SF22">
    <property type="entry name" value="LYSOZYME"/>
    <property type="match status" value="1"/>
</dbReference>
<keyword evidence="6" id="KW-0326">Glycosidase</keyword>
<reference evidence="9" key="1">
    <citation type="journal article" date="2016" name="Gigascience">
        <title>De novo construction of an expanded transcriptome assembly for the western tarnished plant bug, Lygus hesperus.</title>
        <authorList>
            <person name="Tassone E.E."/>
            <person name="Geib S.M."/>
            <person name="Hall B."/>
            <person name="Fabrick J.A."/>
            <person name="Brent C.S."/>
            <person name="Hull J.J."/>
        </authorList>
    </citation>
    <scope>NUCLEOTIDE SEQUENCE</scope>
</reference>
<accession>A0A146MF84</accession>
<evidence type="ECO:0000256" key="2">
    <source>
        <dbReference type="ARBA" id="ARBA00012732"/>
    </source>
</evidence>
<keyword evidence="3" id="KW-0929">Antimicrobial</keyword>
<dbReference type="EC" id="3.2.1.17" evidence="2"/>
<feature type="chain" id="PRO_5007527841" description="lysozyme" evidence="8">
    <location>
        <begin position="20"/>
        <end position="157"/>
    </location>
</feature>
<keyword evidence="8" id="KW-0732">Signal</keyword>
<evidence type="ECO:0000256" key="7">
    <source>
        <dbReference type="PIRSR" id="PIRSR608597-3"/>
    </source>
</evidence>
<dbReference type="GO" id="GO:0042742">
    <property type="term" value="P:defense response to bacterium"/>
    <property type="evidence" value="ECO:0007669"/>
    <property type="project" value="UniProtKB-KW"/>
</dbReference>
<keyword evidence="7" id="KW-1015">Disulfide bond</keyword>
<comment type="catalytic activity">
    <reaction evidence="1">
        <text>Hydrolysis of (1-&gt;4)-beta-linkages between N-acetylmuramic acid and N-acetyl-D-glucosamine residues in a peptidoglycan and between N-acetyl-D-glucosamine residues in chitodextrins.</text>
        <dbReference type="EC" id="3.2.1.17"/>
    </reaction>
</comment>
<dbReference type="InterPro" id="IPR008597">
    <property type="entry name" value="Invert_lysozyme"/>
</dbReference>
<dbReference type="FunFam" id="1.10.530.10:FF:000019">
    <property type="entry name" value="lysozyme"/>
    <property type="match status" value="1"/>
</dbReference>
<dbReference type="AlphaFoldDB" id="A0A146MF84"/>
<feature type="disulfide bond" evidence="7">
    <location>
        <begin position="47"/>
        <end position="52"/>
    </location>
</feature>
<name>A0A146MF84_LYGHE</name>
<dbReference type="EMBL" id="GDHC01000245">
    <property type="protein sequence ID" value="JAQ18384.1"/>
    <property type="molecule type" value="Transcribed_RNA"/>
</dbReference>
<proteinExistence type="predicted"/>
<sequence>MIAKSMIAGLFLAVAIVYGQQSSSGVSDICLGCICEAISDCNITTQCNGDTCGLFRITWPYWSDGGKPVLKFDNPEDPGAYQRCVTDPGCAAAAVSGYMARFGQDCNNDGSVNCWDYAAIHKLGGYNCRTAIDPVYWAKFTNCQQQVATLGLGNGNQ</sequence>
<keyword evidence="5" id="KW-0378">Hydrolase</keyword>
<protein>
    <recommendedName>
        <fullName evidence="2">lysozyme</fullName>
        <ecNumber evidence="2">3.2.1.17</ecNumber>
    </recommendedName>
</protein>
<feature type="signal peptide" evidence="8">
    <location>
        <begin position="1"/>
        <end position="19"/>
    </location>
</feature>
<evidence type="ECO:0000313" key="9">
    <source>
        <dbReference type="EMBL" id="JAQ18384.1"/>
    </source>
</evidence>
<evidence type="ECO:0000256" key="3">
    <source>
        <dbReference type="ARBA" id="ARBA00022529"/>
    </source>
</evidence>
<dbReference type="GO" id="GO:0031640">
    <property type="term" value="P:killing of cells of another organism"/>
    <property type="evidence" value="ECO:0007669"/>
    <property type="project" value="UniProtKB-KW"/>
</dbReference>
<dbReference type="Gene3D" id="1.10.530.10">
    <property type="match status" value="1"/>
</dbReference>
<dbReference type="GO" id="GO:0003796">
    <property type="term" value="F:lysozyme activity"/>
    <property type="evidence" value="ECO:0007669"/>
    <property type="project" value="UniProtKB-EC"/>
</dbReference>
<dbReference type="CDD" id="cd16890">
    <property type="entry name" value="lyz_i"/>
    <property type="match status" value="1"/>
</dbReference>
<evidence type="ECO:0000256" key="6">
    <source>
        <dbReference type="ARBA" id="ARBA00023295"/>
    </source>
</evidence>
<evidence type="ECO:0000256" key="1">
    <source>
        <dbReference type="ARBA" id="ARBA00000632"/>
    </source>
</evidence>
<feature type="disulfide bond" evidence="7">
    <location>
        <begin position="84"/>
        <end position="90"/>
    </location>
</feature>
<keyword evidence="4" id="KW-0081">Bacteriolytic enzyme</keyword>
<feature type="disulfide bond" evidence="7">
    <location>
        <begin position="30"/>
        <end position="114"/>
    </location>
</feature>
<organism evidence="9">
    <name type="scientific">Lygus hesperus</name>
    <name type="common">Western plant bug</name>
    <dbReference type="NCBI Taxonomy" id="30085"/>
    <lineage>
        <taxon>Eukaryota</taxon>
        <taxon>Metazoa</taxon>
        <taxon>Ecdysozoa</taxon>
        <taxon>Arthropoda</taxon>
        <taxon>Hexapoda</taxon>
        <taxon>Insecta</taxon>
        <taxon>Pterygota</taxon>
        <taxon>Neoptera</taxon>
        <taxon>Paraneoptera</taxon>
        <taxon>Hemiptera</taxon>
        <taxon>Heteroptera</taxon>
        <taxon>Panheteroptera</taxon>
        <taxon>Cimicomorpha</taxon>
        <taxon>Miridae</taxon>
        <taxon>Mirini</taxon>
        <taxon>Lygus</taxon>
    </lineage>
</organism>
<gene>
    <name evidence="9" type="primary">lysoz1_1</name>
    <name evidence="9" type="ORF">g.37654</name>
</gene>
<evidence type="ECO:0000256" key="4">
    <source>
        <dbReference type="ARBA" id="ARBA00022638"/>
    </source>
</evidence>